<evidence type="ECO:0000256" key="1">
    <source>
        <dbReference type="SAM" id="Coils"/>
    </source>
</evidence>
<accession>A0A1R1MJJ2</accession>
<dbReference type="InterPro" id="IPR053716">
    <property type="entry name" value="Flag_assembly_chemotaxis_eff"/>
</dbReference>
<keyword evidence="1" id="KW-0175">Coiled coil</keyword>
<proteinExistence type="predicted"/>
<protein>
    <recommendedName>
        <fullName evidence="4">Flagellar FliJ protein</fullName>
    </recommendedName>
</protein>
<evidence type="ECO:0008006" key="4">
    <source>
        <dbReference type="Google" id="ProtNLM"/>
    </source>
</evidence>
<gene>
    <name evidence="2" type="ORF">BLW93_07640</name>
</gene>
<reference evidence="2 3" key="1">
    <citation type="submission" date="2016-10" db="EMBL/GenBank/DDBJ databases">
        <title>Genome sequence of a sulfur-reducing bacterium Desulfurobacterium indicum K6013.</title>
        <authorList>
            <person name="Cao J."/>
            <person name="Shao Z."/>
            <person name="Alain K."/>
            <person name="Jebbar M."/>
        </authorList>
    </citation>
    <scope>NUCLEOTIDE SEQUENCE [LARGE SCALE GENOMIC DNA]</scope>
    <source>
        <strain evidence="2 3">K6013</strain>
    </source>
</reference>
<dbReference type="OrthoDB" id="9853296at2"/>
<dbReference type="AlphaFoldDB" id="A0A1R1MJJ2"/>
<comment type="caution">
    <text evidence="2">The sequence shown here is derived from an EMBL/GenBank/DDBJ whole genome shotgun (WGS) entry which is preliminary data.</text>
</comment>
<feature type="coiled-coil region" evidence="1">
    <location>
        <begin position="22"/>
        <end position="100"/>
    </location>
</feature>
<evidence type="ECO:0000313" key="2">
    <source>
        <dbReference type="EMBL" id="OMH39971.1"/>
    </source>
</evidence>
<dbReference type="STRING" id="1914305.BLW93_07640"/>
<name>A0A1R1MJJ2_9BACT</name>
<evidence type="ECO:0000313" key="3">
    <source>
        <dbReference type="Proteomes" id="UP000187408"/>
    </source>
</evidence>
<dbReference type="EMBL" id="MOEN01000035">
    <property type="protein sequence ID" value="OMH39971.1"/>
    <property type="molecule type" value="Genomic_DNA"/>
</dbReference>
<dbReference type="Gene3D" id="1.10.287.1700">
    <property type="match status" value="1"/>
</dbReference>
<keyword evidence="3" id="KW-1185">Reference proteome</keyword>
<dbReference type="Proteomes" id="UP000187408">
    <property type="component" value="Unassembled WGS sequence"/>
</dbReference>
<sequence length="142" mass="17231">MKAFSLFIKQRDLMIKREEYKLRQLFDRLDKISKDIKTLNHTYERLKEEMKNSKSAAELFEKNAYSHYILSEIARKEEERVNLLKNIDNLKKRLSRLHGEKKAVERFIMKLEREKKREELIQEGRLADEVFSRRFSDSSFNS</sequence>
<organism evidence="2 3">
    <name type="scientific">Desulfurobacterium indicum</name>
    <dbReference type="NCBI Taxonomy" id="1914305"/>
    <lineage>
        <taxon>Bacteria</taxon>
        <taxon>Pseudomonadati</taxon>
        <taxon>Aquificota</taxon>
        <taxon>Aquificia</taxon>
        <taxon>Desulfurobacteriales</taxon>
        <taxon>Desulfurobacteriaceae</taxon>
        <taxon>Desulfurobacterium</taxon>
    </lineage>
</organism>
<dbReference type="RefSeq" id="WP_076713501.1">
    <property type="nucleotide sequence ID" value="NZ_MOEN01000035.1"/>
</dbReference>